<evidence type="ECO:0000256" key="10">
    <source>
        <dbReference type="SAM" id="Phobius"/>
    </source>
</evidence>
<feature type="transmembrane region" description="Helical" evidence="10">
    <location>
        <begin position="6"/>
        <end position="28"/>
    </location>
</feature>
<dbReference type="EMBL" id="DTAR01000031">
    <property type="protein sequence ID" value="HGM97487.1"/>
    <property type="molecule type" value="Genomic_DNA"/>
</dbReference>
<name>A0A7V4EC40_UNCW3</name>
<evidence type="ECO:0000256" key="4">
    <source>
        <dbReference type="ARBA" id="ARBA00022475"/>
    </source>
</evidence>
<evidence type="ECO:0000313" key="11">
    <source>
        <dbReference type="EMBL" id="HGM97487.1"/>
    </source>
</evidence>
<evidence type="ECO:0000256" key="9">
    <source>
        <dbReference type="ARBA" id="ARBA00023136"/>
    </source>
</evidence>
<keyword evidence="7 10" id="KW-1133">Transmembrane helix</keyword>
<keyword evidence="9 10" id="KW-0472">Membrane</keyword>
<dbReference type="PANTHER" id="PTHR33909">
    <property type="entry name" value="SEC TRANSLOCON ACCESSORY COMPLEX SUBUNIT YAJC"/>
    <property type="match status" value="1"/>
</dbReference>
<dbReference type="GO" id="GO:0015031">
    <property type="term" value="P:protein transport"/>
    <property type="evidence" value="ECO:0007669"/>
    <property type="project" value="UniProtKB-KW"/>
</dbReference>
<accession>A0A7V4EC40</accession>
<dbReference type="GO" id="GO:0005886">
    <property type="term" value="C:plasma membrane"/>
    <property type="evidence" value="ECO:0007669"/>
    <property type="project" value="UniProtKB-SubCell"/>
</dbReference>
<comment type="subcellular location">
    <subcellularLocation>
        <location evidence="1">Cell membrane</location>
        <topology evidence="1">Single-pass membrane protein</topology>
    </subcellularLocation>
</comment>
<evidence type="ECO:0000256" key="2">
    <source>
        <dbReference type="ARBA" id="ARBA00006742"/>
    </source>
</evidence>
<dbReference type="InterPro" id="IPR003849">
    <property type="entry name" value="Preprotein_translocase_YajC"/>
</dbReference>
<dbReference type="AlphaFoldDB" id="A0A7V4EC40"/>
<comment type="caution">
    <text evidence="11">The sequence shown here is derived from an EMBL/GenBank/DDBJ whole genome shotgun (WGS) entry which is preliminary data.</text>
</comment>
<evidence type="ECO:0000256" key="8">
    <source>
        <dbReference type="ARBA" id="ARBA00023010"/>
    </source>
</evidence>
<comment type="similarity">
    <text evidence="2">Belongs to the YajC family.</text>
</comment>
<keyword evidence="5 10" id="KW-0812">Transmembrane</keyword>
<evidence type="ECO:0000256" key="5">
    <source>
        <dbReference type="ARBA" id="ARBA00022692"/>
    </source>
</evidence>
<dbReference type="SMART" id="SM01323">
    <property type="entry name" value="YajC"/>
    <property type="match status" value="1"/>
</dbReference>
<proteinExistence type="inferred from homology"/>
<keyword evidence="8" id="KW-0811">Translocation</keyword>
<dbReference type="NCBIfam" id="TIGR00739">
    <property type="entry name" value="yajC"/>
    <property type="match status" value="1"/>
</dbReference>
<evidence type="ECO:0000256" key="1">
    <source>
        <dbReference type="ARBA" id="ARBA00004162"/>
    </source>
</evidence>
<protein>
    <submittedName>
        <fullName evidence="11">Preprotein translocase subunit YajC</fullName>
    </submittedName>
</protein>
<dbReference type="PANTHER" id="PTHR33909:SF1">
    <property type="entry name" value="SEC TRANSLOCON ACCESSORY COMPLEX SUBUNIT YAJC"/>
    <property type="match status" value="1"/>
</dbReference>
<organism evidence="11">
    <name type="scientific">candidate division WOR-3 bacterium</name>
    <dbReference type="NCBI Taxonomy" id="2052148"/>
    <lineage>
        <taxon>Bacteria</taxon>
        <taxon>Bacteria division WOR-3</taxon>
    </lineage>
</organism>
<keyword evidence="4" id="KW-1003">Cell membrane</keyword>
<sequence length="93" mass="10903">MKEGNGNLLALLFPFIILFVFFYLFIILPQQRREKKHREMIKNLKKGDYVFTSSGIYGTVSKIDEKTVILKLSENVFVKFDKSAIQEVLKKEE</sequence>
<evidence type="ECO:0000256" key="3">
    <source>
        <dbReference type="ARBA" id="ARBA00022448"/>
    </source>
</evidence>
<keyword evidence="6" id="KW-0653">Protein transport</keyword>
<evidence type="ECO:0000256" key="6">
    <source>
        <dbReference type="ARBA" id="ARBA00022927"/>
    </source>
</evidence>
<dbReference type="PRINTS" id="PR01853">
    <property type="entry name" value="YAJCTRNLCASE"/>
</dbReference>
<evidence type="ECO:0000256" key="7">
    <source>
        <dbReference type="ARBA" id="ARBA00022989"/>
    </source>
</evidence>
<keyword evidence="3" id="KW-0813">Transport</keyword>
<gene>
    <name evidence="11" type="primary">yajC</name>
    <name evidence="11" type="ORF">ENT96_00345</name>
</gene>
<reference evidence="11" key="1">
    <citation type="journal article" date="2020" name="mSystems">
        <title>Genome- and Community-Level Interaction Insights into Carbon Utilization and Element Cycling Functions of Hydrothermarchaeota in Hydrothermal Sediment.</title>
        <authorList>
            <person name="Zhou Z."/>
            <person name="Liu Y."/>
            <person name="Xu W."/>
            <person name="Pan J."/>
            <person name="Luo Z.H."/>
            <person name="Li M."/>
        </authorList>
    </citation>
    <scope>NUCLEOTIDE SEQUENCE [LARGE SCALE GENOMIC DNA]</scope>
    <source>
        <strain evidence="11">SpSt-626</strain>
    </source>
</reference>
<dbReference type="Pfam" id="PF02699">
    <property type="entry name" value="YajC"/>
    <property type="match status" value="1"/>
</dbReference>